<dbReference type="GO" id="GO:0000724">
    <property type="term" value="P:double-strand break repair via homologous recombination"/>
    <property type="evidence" value="ECO:0007669"/>
    <property type="project" value="TreeGrafter"/>
</dbReference>
<evidence type="ECO:0000256" key="3">
    <source>
        <dbReference type="ARBA" id="ARBA00023242"/>
    </source>
</evidence>
<proteinExistence type="predicted"/>
<dbReference type="GO" id="GO:0006289">
    <property type="term" value="P:nucleotide-excision repair"/>
    <property type="evidence" value="ECO:0007669"/>
    <property type="project" value="TreeGrafter"/>
</dbReference>
<gene>
    <name evidence="4" type="ORF">NAES01612_LOCUS13801</name>
</gene>
<dbReference type="GO" id="GO:0003697">
    <property type="term" value="F:single-stranded DNA binding"/>
    <property type="evidence" value="ECO:0007669"/>
    <property type="project" value="TreeGrafter"/>
</dbReference>
<organism evidence="4">
    <name type="scientific">Paramoeba aestuarina</name>
    <dbReference type="NCBI Taxonomy" id="180227"/>
    <lineage>
        <taxon>Eukaryota</taxon>
        <taxon>Amoebozoa</taxon>
        <taxon>Discosea</taxon>
        <taxon>Flabellinia</taxon>
        <taxon>Dactylopodida</taxon>
        <taxon>Paramoebidae</taxon>
        <taxon>Paramoeba</taxon>
    </lineage>
</organism>
<sequence length="248" mass="27446">MLDAESLAGVGGFVSSQEASPTKYDQQGTKGNFALRPLTIKQIVDSHHVGDGVMIVDGREVGQVTVVGRIIGFPDGPHVPGIAKMFPITISDDTGSITCKKWIDAGEIADPGWEMGSFIRVFGAAKMYNDQPQVTGQFRRVFDSNEVIYHHLECILMHLRLTRPVPERPQVTKDAASPAPAGASLQELIRYYARNANKKTGTTWEEVYEQIKRDRRGSFSAVEVQREVSMMLHQGSLVTTIDEEHFLC</sequence>
<dbReference type="EMBL" id="HBKR01021209">
    <property type="protein sequence ID" value="CAE2310858.1"/>
    <property type="molecule type" value="Transcribed_RNA"/>
</dbReference>
<dbReference type="Gene3D" id="2.40.50.140">
    <property type="entry name" value="Nucleic acid-binding proteins"/>
    <property type="match status" value="1"/>
</dbReference>
<name>A0A7S4NUL7_9EUKA</name>
<reference evidence="4" key="1">
    <citation type="submission" date="2021-01" db="EMBL/GenBank/DDBJ databases">
        <authorList>
            <person name="Corre E."/>
            <person name="Pelletier E."/>
            <person name="Niang G."/>
            <person name="Scheremetjew M."/>
            <person name="Finn R."/>
            <person name="Kale V."/>
            <person name="Holt S."/>
            <person name="Cochrane G."/>
            <person name="Meng A."/>
            <person name="Brown T."/>
            <person name="Cohen L."/>
        </authorList>
    </citation>
    <scope>NUCLEOTIDE SEQUENCE</scope>
    <source>
        <strain evidence="4">SoJaBio B1-5/56/2</strain>
    </source>
</reference>
<dbReference type="InterPro" id="IPR012340">
    <property type="entry name" value="NA-bd_OB-fold"/>
</dbReference>
<dbReference type="SUPFAM" id="SSF50249">
    <property type="entry name" value="Nucleic acid-binding proteins"/>
    <property type="match status" value="1"/>
</dbReference>
<dbReference type="GO" id="GO:0006260">
    <property type="term" value="P:DNA replication"/>
    <property type="evidence" value="ECO:0007669"/>
    <property type="project" value="TreeGrafter"/>
</dbReference>
<keyword evidence="3" id="KW-0539">Nucleus</keyword>
<evidence type="ECO:0000256" key="2">
    <source>
        <dbReference type="ARBA" id="ARBA00023125"/>
    </source>
</evidence>
<dbReference type="GO" id="GO:0000781">
    <property type="term" value="C:chromosome, telomeric region"/>
    <property type="evidence" value="ECO:0007669"/>
    <property type="project" value="TreeGrafter"/>
</dbReference>
<protein>
    <recommendedName>
        <fullName evidence="5">Replication protein A C-terminal domain-containing protein</fullName>
    </recommendedName>
</protein>
<dbReference type="GO" id="GO:0005662">
    <property type="term" value="C:DNA replication factor A complex"/>
    <property type="evidence" value="ECO:0007669"/>
    <property type="project" value="TreeGrafter"/>
</dbReference>
<dbReference type="InterPro" id="IPR040260">
    <property type="entry name" value="RFA2-like"/>
</dbReference>
<comment type="subcellular location">
    <subcellularLocation>
        <location evidence="1">Nucleus</location>
    </subcellularLocation>
</comment>
<evidence type="ECO:0000313" key="4">
    <source>
        <dbReference type="EMBL" id="CAE2310858.1"/>
    </source>
</evidence>
<evidence type="ECO:0008006" key="5">
    <source>
        <dbReference type="Google" id="ProtNLM"/>
    </source>
</evidence>
<keyword evidence="2" id="KW-0238">DNA-binding</keyword>
<dbReference type="PANTHER" id="PTHR13989">
    <property type="entry name" value="REPLICATION PROTEIN A-RELATED"/>
    <property type="match status" value="1"/>
</dbReference>
<dbReference type="AlphaFoldDB" id="A0A7S4NUL7"/>
<dbReference type="PANTHER" id="PTHR13989:SF16">
    <property type="entry name" value="REPLICATION PROTEIN A2"/>
    <property type="match status" value="1"/>
</dbReference>
<dbReference type="GO" id="GO:0035861">
    <property type="term" value="C:site of double-strand break"/>
    <property type="evidence" value="ECO:0007669"/>
    <property type="project" value="TreeGrafter"/>
</dbReference>
<evidence type="ECO:0000256" key="1">
    <source>
        <dbReference type="ARBA" id="ARBA00004123"/>
    </source>
</evidence>
<accession>A0A7S4NUL7</accession>